<proteinExistence type="predicted"/>
<keyword evidence="3" id="KW-1185">Reference proteome</keyword>
<dbReference type="AlphaFoldDB" id="A0AAV4YD78"/>
<sequence length="110" mass="12846">MVSQFNKSHPNKGIYPKTPRSGKYAKRPFLETWMVCPSPNSFCMVCAYHPPQKKWMHPRRYGTALSLFCTECGVCRFVTYSAVKARTEDFCKEPFYFGHFEEDLSSRLDD</sequence>
<reference evidence="2 3" key="1">
    <citation type="submission" date="2021-06" db="EMBL/GenBank/DDBJ databases">
        <title>Caerostris extrusa draft genome.</title>
        <authorList>
            <person name="Kono N."/>
            <person name="Arakawa K."/>
        </authorList>
    </citation>
    <scope>NUCLEOTIDE SEQUENCE [LARGE SCALE GENOMIC DNA]</scope>
</reference>
<accession>A0AAV4YD78</accession>
<comment type="caution">
    <text evidence="2">The sequence shown here is derived from an EMBL/GenBank/DDBJ whole genome shotgun (WGS) entry which is preliminary data.</text>
</comment>
<dbReference type="EMBL" id="BPLR01019192">
    <property type="protein sequence ID" value="GIZ05025.1"/>
    <property type="molecule type" value="Genomic_DNA"/>
</dbReference>
<gene>
    <name evidence="2" type="ORF">CEXT_281561</name>
</gene>
<dbReference type="Proteomes" id="UP001054945">
    <property type="component" value="Unassembled WGS sequence"/>
</dbReference>
<evidence type="ECO:0000313" key="2">
    <source>
        <dbReference type="EMBL" id="GIZ05025.1"/>
    </source>
</evidence>
<evidence type="ECO:0000313" key="3">
    <source>
        <dbReference type="Proteomes" id="UP001054945"/>
    </source>
</evidence>
<organism evidence="2 3">
    <name type="scientific">Caerostris extrusa</name>
    <name type="common">Bark spider</name>
    <name type="synonym">Caerostris bankana</name>
    <dbReference type="NCBI Taxonomy" id="172846"/>
    <lineage>
        <taxon>Eukaryota</taxon>
        <taxon>Metazoa</taxon>
        <taxon>Ecdysozoa</taxon>
        <taxon>Arthropoda</taxon>
        <taxon>Chelicerata</taxon>
        <taxon>Arachnida</taxon>
        <taxon>Araneae</taxon>
        <taxon>Araneomorphae</taxon>
        <taxon>Entelegynae</taxon>
        <taxon>Araneoidea</taxon>
        <taxon>Araneidae</taxon>
        <taxon>Caerostris</taxon>
    </lineage>
</organism>
<protein>
    <submittedName>
        <fullName evidence="2">Uncharacterized protein</fullName>
    </submittedName>
</protein>
<feature type="region of interest" description="Disordered" evidence="1">
    <location>
        <begin position="1"/>
        <end position="22"/>
    </location>
</feature>
<name>A0AAV4YD78_CAEEX</name>
<evidence type="ECO:0000256" key="1">
    <source>
        <dbReference type="SAM" id="MobiDB-lite"/>
    </source>
</evidence>